<gene>
    <name evidence="2" type="ORF">M9Y10_000770</name>
</gene>
<keyword evidence="1" id="KW-0175">Coiled coil</keyword>
<dbReference type="EMBL" id="JAPFFF010000001">
    <property type="protein sequence ID" value="KAK8898481.1"/>
    <property type="molecule type" value="Genomic_DNA"/>
</dbReference>
<organism evidence="2 3">
    <name type="scientific">Tritrichomonas musculus</name>
    <dbReference type="NCBI Taxonomy" id="1915356"/>
    <lineage>
        <taxon>Eukaryota</taxon>
        <taxon>Metamonada</taxon>
        <taxon>Parabasalia</taxon>
        <taxon>Tritrichomonadida</taxon>
        <taxon>Tritrichomonadidae</taxon>
        <taxon>Tritrichomonas</taxon>
    </lineage>
</organism>
<keyword evidence="3" id="KW-1185">Reference proteome</keyword>
<evidence type="ECO:0000256" key="1">
    <source>
        <dbReference type="SAM" id="Coils"/>
    </source>
</evidence>
<protein>
    <submittedName>
        <fullName evidence="2">Uncharacterized protein</fullName>
    </submittedName>
</protein>
<comment type="caution">
    <text evidence="2">The sequence shown here is derived from an EMBL/GenBank/DDBJ whole genome shotgun (WGS) entry which is preliminary data.</text>
</comment>
<dbReference type="Proteomes" id="UP001470230">
    <property type="component" value="Unassembled WGS sequence"/>
</dbReference>
<accession>A0ABR2L556</accession>
<sequence length="450" mass="52700">MIEDQTNTKLFDEDNMNENGVNLMHYDNYNKYESPDNILNELTINEEEFRTQSAKINYEIKEESLNRKILSLERQTVLVQEENQKLIDRNKQIENDLAQQKILNDQFQLNSIQAKTDYDDLVSKLLLSFKCHSIDEVFNCSKKIIEMELKIDHLTQDLQDTQIKLSNITVNSIREKSIDTTNEVLNSLALAKKDEIDKLTRSLKKSNEKNKILTQEIELLKRQLDDAKQNNDEIQSENSQIKANSSNYEIENQELKKDYQQLSNEFNEFKIQQSKELNESIKRIKVLNQISGRFDPKLLMINEKNILYPVFENLSILLQSISDTEIDSQIIVQGIMQMNNIVHNAISDIETEKKDIQDQNQNNELISKLNEKISDYEDQIQRLQAEIEEMQETDAAPELLTWITKYNNIKNELDSIKHRQDQNQSLNHSFNYGSNSNLQSNRSVFLKKPT</sequence>
<feature type="coiled-coil region" evidence="1">
    <location>
        <begin position="189"/>
        <end position="272"/>
    </location>
</feature>
<reference evidence="2 3" key="1">
    <citation type="submission" date="2024-04" db="EMBL/GenBank/DDBJ databases">
        <title>Tritrichomonas musculus Genome.</title>
        <authorList>
            <person name="Alves-Ferreira E."/>
            <person name="Grigg M."/>
            <person name="Lorenzi H."/>
            <person name="Galac M."/>
        </authorList>
    </citation>
    <scope>NUCLEOTIDE SEQUENCE [LARGE SCALE GENOMIC DNA]</scope>
    <source>
        <strain evidence="2 3">EAF2021</strain>
    </source>
</reference>
<evidence type="ECO:0000313" key="2">
    <source>
        <dbReference type="EMBL" id="KAK8898481.1"/>
    </source>
</evidence>
<evidence type="ECO:0000313" key="3">
    <source>
        <dbReference type="Proteomes" id="UP001470230"/>
    </source>
</evidence>
<name>A0ABR2L556_9EUKA</name>
<feature type="coiled-coil region" evidence="1">
    <location>
        <begin position="359"/>
        <end position="393"/>
    </location>
</feature>
<feature type="coiled-coil region" evidence="1">
    <location>
        <begin position="55"/>
        <end position="110"/>
    </location>
</feature>
<proteinExistence type="predicted"/>